<evidence type="ECO:0000256" key="4">
    <source>
        <dbReference type="ARBA" id="ARBA00022692"/>
    </source>
</evidence>
<feature type="transmembrane region" description="Helical" evidence="7">
    <location>
        <begin position="401"/>
        <end position="419"/>
    </location>
</feature>
<dbReference type="PRINTS" id="PR01036">
    <property type="entry name" value="TCRTETB"/>
</dbReference>
<dbReference type="GO" id="GO:0005886">
    <property type="term" value="C:plasma membrane"/>
    <property type="evidence" value="ECO:0007669"/>
    <property type="project" value="UniProtKB-SubCell"/>
</dbReference>
<feature type="transmembrane region" description="Helical" evidence="7">
    <location>
        <begin position="298"/>
        <end position="318"/>
    </location>
</feature>
<reference evidence="9 10" key="1">
    <citation type="submission" date="2022-02" db="EMBL/GenBank/DDBJ databases">
        <title>Paenibacillus sp. MBLB1776 Whole Genome Shotgun Sequencing.</title>
        <authorList>
            <person name="Hwang C.Y."/>
            <person name="Cho E.-S."/>
            <person name="Seo M.-J."/>
        </authorList>
    </citation>
    <scope>NUCLEOTIDE SEQUENCE [LARGE SCALE GENOMIC DNA]</scope>
    <source>
        <strain evidence="9 10">MBLB1776</strain>
    </source>
</reference>
<keyword evidence="10" id="KW-1185">Reference proteome</keyword>
<evidence type="ECO:0000256" key="6">
    <source>
        <dbReference type="ARBA" id="ARBA00023136"/>
    </source>
</evidence>
<feature type="transmembrane region" description="Helical" evidence="7">
    <location>
        <begin position="355"/>
        <end position="380"/>
    </location>
</feature>
<feature type="transmembrane region" description="Helical" evidence="7">
    <location>
        <begin position="102"/>
        <end position="123"/>
    </location>
</feature>
<dbReference type="Proteomes" id="UP001305702">
    <property type="component" value="Chromosome"/>
</dbReference>
<feature type="transmembrane region" description="Helical" evidence="7">
    <location>
        <begin position="330"/>
        <end position="349"/>
    </location>
</feature>
<dbReference type="PANTHER" id="PTHR23501">
    <property type="entry name" value="MAJOR FACILITATOR SUPERFAMILY"/>
    <property type="match status" value="1"/>
</dbReference>
<evidence type="ECO:0000256" key="3">
    <source>
        <dbReference type="ARBA" id="ARBA00022475"/>
    </source>
</evidence>
<proteinExistence type="predicted"/>
<keyword evidence="3" id="KW-1003">Cell membrane</keyword>
<evidence type="ECO:0000259" key="8">
    <source>
        <dbReference type="PROSITE" id="PS50850"/>
    </source>
</evidence>
<dbReference type="Pfam" id="PF07690">
    <property type="entry name" value="MFS_1"/>
    <property type="match status" value="1"/>
</dbReference>
<evidence type="ECO:0000256" key="1">
    <source>
        <dbReference type="ARBA" id="ARBA00004651"/>
    </source>
</evidence>
<organism evidence="9 10">
    <name type="scientific">Paenibacillus aurantius</name>
    <dbReference type="NCBI Taxonomy" id="2918900"/>
    <lineage>
        <taxon>Bacteria</taxon>
        <taxon>Bacillati</taxon>
        <taxon>Bacillota</taxon>
        <taxon>Bacilli</taxon>
        <taxon>Bacillales</taxon>
        <taxon>Paenibacillaceae</taxon>
        <taxon>Paenibacillus</taxon>
    </lineage>
</organism>
<evidence type="ECO:0000256" key="7">
    <source>
        <dbReference type="SAM" id="Phobius"/>
    </source>
</evidence>
<evidence type="ECO:0000256" key="5">
    <source>
        <dbReference type="ARBA" id="ARBA00022989"/>
    </source>
</evidence>
<feature type="transmembrane region" description="Helical" evidence="7">
    <location>
        <begin position="198"/>
        <end position="216"/>
    </location>
</feature>
<dbReference type="InterPro" id="IPR020846">
    <property type="entry name" value="MFS_dom"/>
</dbReference>
<evidence type="ECO:0000256" key="2">
    <source>
        <dbReference type="ARBA" id="ARBA00022448"/>
    </source>
</evidence>
<dbReference type="Gene3D" id="1.20.1250.20">
    <property type="entry name" value="MFS general substrate transporter like domains"/>
    <property type="match status" value="1"/>
</dbReference>
<feature type="transmembrane region" description="Helical" evidence="7">
    <location>
        <begin position="135"/>
        <end position="153"/>
    </location>
</feature>
<feature type="domain" description="Major facilitator superfamily (MFS) profile" evidence="8">
    <location>
        <begin position="12"/>
        <end position="457"/>
    </location>
</feature>
<keyword evidence="6 7" id="KW-0472">Membrane</keyword>
<evidence type="ECO:0000313" key="10">
    <source>
        <dbReference type="Proteomes" id="UP001305702"/>
    </source>
</evidence>
<feature type="transmembrane region" description="Helical" evidence="7">
    <location>
        <begin position="43"/>
        <end position="65"/>
    </location>
</feature>
<feature type="transmembrane region" description="Helical" evidence="7">
    <location>
        <begin position="165"/>
        <end position="186"/>
    </location>
</feature>
<dbReference type="InterPro" id="IPR004638">
    <property type="entry name" value="EmrB-like"/>
</dbReference>
<dbReference type="FunFam" id="1.20.1720.10:FF:000004">
    <property type="entry name" value="EmrB/QacA family drug resistance transporter"/>
    <property type="match status" value="1"/>
</dbReference>
<keyword evidence="2" id="KW-0813">Transport</keyword>
<protein>
    <submittedName>
        <fullName evidence="9">MDR family MFS transporter</fullName>
    </submittedName>
</protein>
<dbReference type="CDD" id="cd17502">
    <property type="entry name" value="MFS_Azr1_MDR_like"/>
    <property type="match status" value="1"/>
</dbReference>
<keyword evidence="5 7" id="KW-1133">Transmembrane helix</keyword>
<keyword evidence="4 7" id="KW-0812">Transmembrane</keyword>
<dbReference type="EMBL" id="CP130318">
    <property type="protein sequence ID" value="WNQ12644.1"/>
    <property type="molecule type" value="Genomic_DNA"/>
</dbReference>
<dbReference type="InterPro" id="IPR011701">
    <property type="entry name" value="MFS"/>
</dbReference>
<feature type="transmembrane region" description="Helical" evidence="7">
    <location>
        <begin position="222"/>
        <end position="246"/>
    </location>
</feature>
<dbReference type="PANTHER" id="PTHR23501:SF191">
    <property type="entry name" value="VACUOLAR BASIC AMINO ACID TRANSPORTER 4"/>
    <property type="match status" value="1"/>
</dbReference>
<sequence length="465" mass="49698">MQEARRTNRSLVTVGLLFALFVGALDTTVVSTAMPHIMGELKGLALVSWIFTIYTLATCVTTPIFGKLADLFGRKSVFVWGLALFVLGSILCGAAQTMPQLIIFRAIQGIGAGALTPVTFTIIGDLYPGEQRGRVQGVFASVWSVAALLGPLVGGYFVDVVTWRWIFYMNVPVGIIAFGLVVGALHEPFEKKTKSIDYAGALTFTIGITALLYALLSGGIHYSWSSGVEIGLLVLALVFLLAFIGIEKRAPEPMLPLDLFRSRRMTLLYVMAFLAFCVVSGVSIYIPMWIQTLLGRSATSSGLTLMPMSLAWPFAANLSGRLMYRLGPKTFVVTGAAFVAGGSLWLAFVSTASPYWFLAGVLILIGFGMGCMTTPAMVLIQTSVTASRRGVATSTNSLMNAFGQTVGVAVFGALFNRYATDHAPEQLATGIHMVFLLLVGIALVNLLAVSLLPSAQSGGQEETSR</sequence>
<dbReference type="GO" id="GO:0022857">
    <property type="term" value="F:transmembrane transporter activity"/>
    <property type="evidence" value="ECO:0007669"/>
    <property type="project" value="InterPro"/>
</dbReference>
<name>A0AA96RIX3_9BACL</name>
<dbReference type="KEGG" id="paun:MJA45_06325"/>
<accession>A0AA96RIX3</accession>
<evidence type="ECO:0000313" key="9">
    <source>
        <dbReference type="EMBL" id="WNQ12644.1"/>
    </source>
</evidence>
<dbReference type="SUPFAM" id="SSF103473">
    <property type="entry name" value="MFS general substrate transporter"/>
    <property type="match status" value="1"/>
</dbReference>
<dbReference type="NCBIfam" id="TIGR00711">
    <property type="entry name" value="efflux_EmrB"/>
    <property type="match status" value="1"/>
</dbReference>
<gene>
    <name evidence="9" type="ORF">MJA45_06325</name>
</gene>
<comment type="subcellular location">
    <subcellularLocation>
        <location evidence="1">Cell membrane</location>
        <topology evidence="1">Multi-pass membrane protein</topology>
    </subcellularLocation>
</comment>
<dbReference type="Gene3D" id="1.20.1720.10">
    <property type="entry name" value="Multidrug resistance protein D"/>
    <property type="match status" value="1"/>
</dbReference>
<feature type="transmembrane region" description="Helical" evidence="7">
    <location>
        <begin position="77"/>
        <end position="96"/>
    </location>
</feature>
<feature type="transmembrane region" description="Helical" evidence="7">
    <location>
        <begin position="431"/>
        <end position="452"/>
    </location>
</feature>
<dbReference type="PROSITE" id="PS50850">
    <property type="entry name" value="MFS"/>
    <property type="match status" value="1"/>
</dbReference>
<dbReference type="InterPro" id="IPR036259">
    <property type="entry name" value="MFS_trans_sf"/>
</dbReference>
<dbReference type="AlphaFoldDB" id="A0AA96RIX3"/>
<feature type="transmembrane region" description="Helical" evidence="7">
    <location>
        <begin position="267"/>
        <end position="286"/>
    </location>
</feature>
<dbReference type="RefSeq" id="WP_315606422.1">
    <property type="nucleotide sequence ID" value="NZ_CP130318.1"/>
</dbReference>